<dbReference type="PANTHER" id="PTHR30203:SF33">
    <property type="entry name" value="BLR4455 PROTEIN"/>
    <property type="match status" value="1"/>
</dbReference>
<dbReference type="PANTHER" id="PTHR30203">
    <property type="entry name" value="OUTER MEMBRANE CATION EFFLUX PROTEIN"/>
    <property type="match status" value="1"/>
</dbReference>
<dbReference type="RefSeq" id="WP_145451536.1">
    <property type="nucleotide sequence ID" value="NZ_CP037421.1"/>
</dbReference>
<keyword evidence="3" id="KW-1185">Reference proteome</keyword>
<sequence length="926" mass="104913">MSRAKFIQIGEALKSGYAVALIVGLTLVHTGCSPTFWADQANSDSYDILAEKSDDPAWELPRVDVDPDPRSRFYDPYDPNHEPLPPDDPAANVYMHWLQYKKGYKSWHKFGRALSIENPDWLVQYGISPEMSAEMAAAGNALPGTELPALEEVTLREAIDIANINSREYQFQIENLFLSALDLTLSRFQFDVKYLGIGGQNPQVDLNRRRLSNGTQELDLSSRMGVNQMLPSGAQWAVEIANNTLWLFSGSNSTSSVSVLSYSLVQPLLLGAGRKVVLNGLTQSERDVLYQTRTLARFRKTFFTDTVGGGNGFLQLLQQLQVIYNQRNNIKLLERQVEIKRALSSQKVNVQQERLEELPDNWIIPPALANKMEYDDESRMLSWKGEMSEEQEKLLLALSDADAYQATVNELISRIRTEVVTLDVAQLETQLASSINTLRTAERRYQDSLGSFKIFMGLPPDMPLSIDESLLKPFQLIDPLLPEIEQEIYDFVEVWATVYVEDWEDPNLVPPTTADMLKVVNGLELLIKRLKTDALLTLDQDIKNIELLLGEETEGVSEELLALRQRRFESDADRERVRQSTANDIRLYSGVRKEVNELQSRLDGLRGFLSEDNLSNNQKKKIILEMANLREDMLRISQGMQVIEIGLRVELITLEPFTMNSTEAVRIGLDNRLDLMNQRAFVMDARRLMEVQSNQLEAVLNVVVDGDVSTPSGRNRPLDFRGSQASLRAGVEFTAPLSLVQQRNAYRESQIDYQRQRRTFMEAQDNVKFQIRQSWRQLNVLRQNFETSRVQIRLAALQYDSAVEATSDPAQAGRNQGLNLLNALSSVLTAQNSLISNWVNYEQNRLNIYRDMGIMEIDANGIWEDNFYQHRAGTIRPTNEHRQPPPPESTESTSVTGTGDVKQVVFRPAAELNALDTETETPAQAP</sequence>
<accession>A0A517QCV1</accession>
<evidence type="ECO:0000313" key="2">
    <source>
        <dbReference type="EMBL" id="QDT29466.1"/>
    </source>
</evidence>
<dbReference type="InterPro" id="IPR010131">
    <property type="entry name" value="MdtP/NodT-like"/>
</dbReference>
<gene>
    <name evidence="2" type="ORF">Enr10x_48200</name>
</gene>
<evidence type="ECO:0000313" key="3">
    <source>
        <dbReference type="Proteomes" id="UP000315647"/>
    </source>
</evidence>
<dbReference type="Gene3D" id="1.20.1600.10">
    <property type="entry name" value="Outer membrane efflux proteins (OEP)"/>
    <property type="match status" value="2"/>
</dbReference>
<dbReference type="AlphaFoldDB" id="A0A517QCV1"/>
<dbReference type="Proteomes" id="UP000315647">
    <property type="component" value="Chromosome"/>
</dbReference>
<organism evidence="2 3">
    <name type="scientific">Gimesia panareensis</name>
    <dbReference type="NCBI Taxonomy" id="2527978"/>
    <lineage>
        <taxon>Bacteria</taxon>
        <taxon>Pseudomonadati</taxon>
        <taxon>Planctomycetota</taxon>
        <taxon>Planctomycetia</taxon>
        <taxon>Planctomycetales</taxon>
        <taxon>Planctomycetaceae</taxon>
        <taxon>Gimesia</taxon>
    </lineage>
</organism>
<protein>
    <submittedName>
        <fullName evidence="2">Outer membrane efflux protein</fullName>
    </submittedName>
</protein>
<dbReference type="EMBL" id="CP037421">
    <property type="protein sequence ID" value="QDT29466.1"/>
    <property type="molecule type" value="Genomic_DNA"/>
</dbReference>
<feature type="region of interest" description="Disordered" evidence="1">
    <location>
        <begin position="876"/>
        <end position="903"/>
    </location>
</feature>
<evidence type="ECO:0000256" key="1">
    <source>
        <dbReference type="SAM" id="MobiDB-lite"/>
    </source>
</evidence>
<proteinExistence type="predicted"/>
<feature type="compositionally biased region" description="Low complexity" evidence="1">
    <location>
        <begin position="889"/>
        <end position="899"/>
    </location>
</feature>
<dbReference type="GO" id="GO:0015562">
    <property type="term" value="F:efflux transmembrane transporter activity"/>
    <property type="evidence" value="ECO:0007669"/>
    <property type="project" value="InterPro"/>
</dbReference>
<reference evidence="2 3" key="1">
    <citation type="submission" date="2019-03" db="EMBL/GenBank/DDBJ databases">
        <title>Deep-cultivation of Planctomycetes and their phenomic and genomic characterization uncovers novel biology.</title>
        <authorList>
            <person name="Wiegand S."/>
            <person name="Jogler M."/>
            <person name="Boedeker C."/>
            <person name="Pinto D."/>
            <person name="Vollmers J."/>
            <person name="Rivas-Marin E."/>
            <person name="Kohn T."/>
            <person name="Peeters S.H."/>
            <person name="Heuer A."/>
            <person name="Rast P."/>
            <person name="Oberbeckmann S."/>
            <person name="Bunk B."/>
            <person name="Jeske O."/>
            <person name="Meyerdierks A."/>
            <person name="Storesund J.E."/>
            <person name="Kallscheuer N."/>
            <person name="Luecker S."/>
            <person name="Lage O.M."/>
            <person name="Pohl T."/>
            <person name="Merkel B.J."/>
            <person name="Hornburger P."/>
            <person name="Mueller R.-W."/>
            <person name="Bruemmer F."/>
            <person name="Labrenz M."/>
            <person name="Spormann A.M."/>
            <person name="Op den Camp H."/>
            <person name="Overmann J."/>
            <person name="Amann R."/>
            <person name="Jetten M.S.M."/>
            <person name="Mascher T."/>
            <person name="Medema M.H."/>
            <person name="Devos D.P."/>
            <person name="Kaster A.-K."/>
            <person name="Ovreas L."/>
            <person name="Rohde M."/>
            <person name="Galperin M.Y."/>
            <person name="Jogler C."/>
        </authorList>
    </citation>
    <scope>NUCLEOTIDE SEQUENCE [LARGE SCALE GENOMIC DNA]</scope>
    <source>
        <strain evidence="2 3">Enr10</strain>
    </source>
</reference>
<name>A0A517QCV1_9PLAN</name>
<dbReference type="SUPFAM" id="SSF56954">
    <property type="entry name" value="Outer membrane efflux proteins (OEP)"/>
    <property type="match status" value="3"/>
</dbReference>